<dbReference type="Proteomes" id="UP001159427">
    <property type="component" value="Unassembled WGS sequence"/>
</dbReference>
<evidence type="ECO:0000256" key="6">
    <source>
        <dbReference type="ARBA" id="ARBA00022679"/>
    </source>
</evidence>
<evidence type="ECO:0000256" key="3">
    <source>
        <dbReference type="ARBA" id="ARBA00011947"/>
    </source>
</evidence>
<dbReference type="PANTHER" id="PTHR11548:SF2">
    <property type="entry name" value="THYMIDYLATE SYNTHASE"/>
    <property type="match status" value="1"/>
</dbReference>
<reference evidence="11 12" key="1">
    <citation type="submission" date="2022-05" db="EMBL/GenBank/DDBJ databases">
        <authorList>
            <consortium name="Genoscope - CEA"/>
            <person name="William W."/>
        </authorList>
    </citation>
    <scope>NUCLEOTIDE SEQUENCE [LARGE SCALE GENOMIC DNA]</scope>
</reference>
<sequence length="315" mass="35740">MLAVDGLESSAPESSTLPIKEEKVKPGKHDELQYLNMIQYILDNGMEKGDRTGTGTISVFGTQMRFSLRNNVIPLLTTKRVFWRGVAEELLWFVSGCTNAKELNKKGIKIWDANGSREFLDKQGLHDREEGDLGPVYGFQWRHFGAKYINMHAEYKGQGVDQLATVIDKIKNNPDDRRIIMSAWNPVDLPYMALPPCHSFVQFYVSGGELSCQMYQRSGDMGLGVPFNIASYSLLTHMIAHVCDLKPGDFVHTLGDAHVYLNHVDALKIQLTREPRPFPTLKIKRNVEDIDSFKFEDFEIIGYDPHPTIKMKMAV</sequence>
<gene>
    <name evidence="11" type="ORF">PEVE_00037080</name>
</gene>
<feature type="active site" evidence="8">
    <location>
        <position position="197"/>
    </location>
</feature>
<evidence type="ECO:0000259" key="10">
    <source>
        <dbReference type="Pfam" id="PF00303"/>
    </source>
</evidence>
<dbReference type="CDD" id="cd00351">
    <property type="entry name" value="TS_Pyrimidine_HMase"/>
    <property type="match status" value="1"/>
</dbReference>
<evidence type="ECO:0000256" key="4">
    <source>
        <dbReference type="ARBA" id="ARBA00015931"/>
    </source>
</evidence>
<dbReference type="InterPro" id="IPR036926">
    <property type="entry name" value="Thymidate_synth/dCMP_Mease_sf"/>
</dbReference>
<evidence type="ECO:0000313" key="11">
    <source>
        <dbReference type="EMBL" id="CAH3017359.1"/>
    </source>
</evidence>
<dbReference type="InterPro" id="IPR045097">
    <property type="entry name" value="Thymidate_synth/dCMP_Mease"/>
</dbReference>
<dbReference type="HAMAP" id="MF_00008">
    <property type="entry name" value="Thymidy_synth_bact"/>
    <property type="match status" value="1"/>
</dbReference>
<evidence type="ECO:0000256" key="9">
    <source>
        <dbReference type="SAM" id="MobiDB-lite"/>
    </source>
</evidence>
<evidence type="ECO:0000256" key="7">
    <source>
        <dbReference type="ARBA" id="ARBA00022727"/>
    </source>
</evidence>
<dbReference type="PANTHER" id="PTHR11548">
    <property type="entry name" value="THYMIDYLATE SYNTHASE 1"/>
    <property type="match status" value="1"/>
</dbReference>
<keyword evidence="7" id="KW-0545">Nucleotide biosynthesis</keyword>
<accession>A0ABN8LNT5</accession>
<dbReference type="NCBIfam" id="TIGR03284">
    <property type="entry name" value="thym_sym"/>
    <property type="match status" value="1"/>
</dbReference>
<dbReference type="InterPro" id="IPR000398">
    <property type="entry name" value="Thymidylate_synthase"/>
</dbReference>
<keyword evidence="5" id="KW-0489">Methyltransferase</keyword>
<dbReference type="PROSITE" id="PS00091">
    <property type="entry name" value="THYMIDYLATE_SYNTHASE"/>
    <property type="match status" value="1"/>
</dbReference>
<comment type="pathway">
    <text evidence="1">Pyrimidine metabolism; dTTP biosynthesis.</text>
</comment>
<dbReference type="EC" id="2.1.1.45" evidence="3"/>
<name>A0ABN8LNT5_9CNID</name>
<comment type="similarity">
    <text evidence="2">Belongs to the thymidylate synthase family.</text>
</comment>
<organism evidence="11 12">
    <name type="scientific">Porites evermanni</name>
    <dbReference type="NCBI Taxonomy" id="104178"/>
    <lineage>
        <taxon>Eukaryota</taxon>
        <taxon>Metazoa</taxon>
        <taxon>Cnidaria</taxon>
        <taxon>Anthozoa</taxon>
        <taxon>Hexacorallia</taxon>
        <taxon>Scleractinia</taxon>
        <taxon>Fungiina</taxon>
        <taxon>Poritidae</taxon>
        <taxon>Porites</taxon>
    </lineage>
</organism>
<proteinExistence type="inferred from homology"/>
<comment type="caution">
    <text evidence="11">The sequence shown here is derived from an EMBL/GenBank/DDBJ whole genome shotgun (WGS) entry which is preliminary data.</text>
</comment>
<evidence type="ECO:0000256" key="1">
    <source>
        <dbReference type="ARBA" id="ARBA00004992"/>
    </source>
</evidence>
<dbReference type="Pfam" id="PF00303">
    <property type="entry name" value="Thymidylat_synt"/>
    <property type="match status" value="1"/>
</dbReference>
<dbReference type="InterPro" id="IPR023451">
    <property type="entry name" value="Thymidate_synth/dCMP_Mease_dom"/>
</dbReference>
<dbReference type="PRINTS" id="PR00108">
    <property type="entry name" value="THYMDSNTHASE"/>
</dbReference>
<dbReference type="SUPFAM" id="SSF55831">
    <property type="entry name" value="Thymidylate synthase/dCMP hydroxymethylase"/>
    <property type="match status" value="1"/>
</dbReference>
<dbReference type="InterPro" id="IPR020940">
    <property type="entry name" value="Thymidylate_synthase_AS"/>
</dbReference>
<evidence type="ECO:0000313" key="12">
    <source>
        <dbReference type="Proteomes" id="UP001159427"/>
    </source>
</evidence>
<evidence type="ECO:0000256" key="2">
    <source>
        <dbReference type="ARBA" id="ARBA00009972"/>
    </source>
</evidence>
<keyword evidence="6" id="KW-0808">Transferase</keyword>
<evidence type="ECO:0000256" key="5">
    <source>
        <dbReference type="ARBA" id="ARBA00022603"/>
    </source>
</evidence>
<dbReference type="EMBL" id="CALNXI010000060">
    <property type="protein sequence ID" value="CAH3017359.1"/>
    <property type="molecule type" value="Genomic_DNA"/>
</dbReference>
<protein>
    <recommendedName>
        <fullName evidence="4">Thymidylate synthase</fullName>
        <ecNumber evidence="3">2.1.1.45</ecNumber>
    </recommendedName>
</protein>
<dbReference type="Gene3D" id="3.30.572.10">
    <property type="entry name" value="Thymidylate synthase/dCMP hydroxymethylase domain"/>
    <property type="match status" value="1"/>
</dbReference>
<keyword evidence="12" id="KW-1185">Reference proteome</keyword>
<evidence type="ECO:0000256" key="8">
    <source>
        <dbReference type="PROSITE-ProRule" id="PRU10016"/>
    </source>
</evidence>
<dbReference type="NCBIfam" id="NF002497">
    <property type="entry name" value="PRK01827.1-3"/>
    <property type="match status" value="1"/>
</dbReference>
<feature type="domain" description="Thymidylate synthase/dCMP hydroxymethylase" evidence="10">
    <location>
        <begin position="33"/>
        <end position="315"/>
    </location>
</feature>
<feature type="region of interest" description="Disordered" evidence="9">
    <location>
        <begin position="1"/>
        <end position="20"/>
    </location>
</feature>